<keyword evidence="6" id="KW-0418">Kinase</keyword>
<dbReference type="InterPro" id="IPR003594">
    <property type="entry name" value="HATPase_dom"/>
</dbReference>
<sequence>MNRLCAFFDIFCRSRRLHFWAWSGILIFLQMWTPARAEVRQLGIDIPVYWYADASDKMALDDFLSLPKDTLKTAPLIPSFGYSPKTFWLRASLPANYFSGEQRWLQLGPSFVDHLTVFYRPYASHSPWIQKEFGDHAPARDNDLDYRESVLILPPPPTAAGYEIAFRIQSSSTLILLATLSSPQEFVRTATLDTAFWSFYFGLAAIASGIALWLAVVLRRRLLWGICLFSLNYPLVAALHGYPEWLFGDALLPIQDYMISCLSLVSYATALWLHSEVFDLKKNMPRLHQLLLSAIGLNIVLQISIPLGFYGLAMQIEAGIFFIAAPILLITSWTLWRRKAIDLNTLLLGLLPPVYVVSAALVLLSIHGVIPFHNMIYSTWQYALIIHIVTVLIIAVLRVRAENRALVRKQQLARELQIERDASFHQRQFMGMVAHEFRTPLAVIQAALENLRLCTSSASQGSRLDRMQRATTRLVQLTDNCLADARLSSYDLHADKQNAELLPVIHTAATVVDLSLNHYLNVTLEGQNVGPESSSPMLFIDSGMLCIAIANLLDNSVKYSESGEIRIEIFQQEKHFEIRIGDRGPGIPPEQVEHIFERYRRGETHTTTPAGTGLGLYVARQIVQAHGGDLWLAKNTAAGCEFALTLPLDGQQKDKS</sequence>
<dbReference type="CDD" id="cd00075">
    <property type="entry name" value="HATPase"/>
    <property type="match status" value="1"/>
</dbReference>
<dbReference type="GO" id="GO:0000155">
    <property type="term" value="F:phosphorelay sensor kinase activity"/>
    <property type="evidence" value="ECO:0007669"/>
    <property type="project" value="InterPro"/>
</dbReference>
<feature type="domain" description="Histidine kinase" evidence="5">
    <location>
        <begin position="432"/>
        <end position="650"/>
    </location>
</feature>
<dbReference type="CDD" id="cd00082">
    <property type="entry name" value="HisKA"/>
    <property type="match status" value="1"/>
</dbReference>
<feature type="transmembrane region" description="Helical" evidence="4">
    <location>
        <begin position="195"/>
        <end position="215"/>
    </location>
</feature>
<evidence type="ECO:0000313" key="7">
    <source>
        <dbReference type="Proteomes" id="UP000318370"/>
    </source>
</evidence>
<dbReference type="InterPro" id="IPR036097">
    <property type="entry name" value="HisK_dim/P_sf"/>
</dbReference>
<comment type="catalytic activity">
    <reaction evidence="1">
        <text>ATP + protein L-histidine = ADP + protein N-phospho-L-histidine.</text>
        <dbReference type="EC" id="2.7.13.3"/>
    </reaction>
</comment>
<dbReference type="InterPro" id="IPR004358">
    <property type="entry name" value="Sig_transdc_His_kin-like_C"/>
</dbReference>
<gene>
    <name evidence="6" type="primary">walK</name>
    <name evidence="6" type="ORF">SB6408_00739</name>
</gene>
<keyword evidence="6" id="KW-0808">Transferase</keyword>
<dbReference type="PANTHER" id="PTHR43547">
    <property type="entry name" value="TWO-COMPONENT HISTIDINE KINASE"/>
    <property type="match status" value="1"/>
</dbReference>
<dbReference type="SUPFAM" id="SSF55874">
    <property type="entry name" value="ATPase domain of HSP90 chaperone/DNA topoisomerase II/histidine kinase"/>
    <property type="match status" value="1"/>
</dbReference>
<feature type="transmembrane region" description="Helical" evidence="4">
    <location>
        <begin position="222"/>
        <end position="242"/>
    </location>
</feature>
<feature type="transmembrane region" description="Helical" evidence="4">
    <location>
        <begin position="348"/>
        <end position="370"/>
    </location>
</feature>
<dbReference type="InterPro" id="IPR036890">
    <property type="entry name" value="HATPase_C_sf"/>
</dbReference>
<dbReference type="EMBL" id="CABGHF010000012">
    <property type="protein sequence ID" value="VUS64100.1"/>
    <property type="molecule type" value="Genomic_DNA"/>
</dbReference>
<protein>
    <recommendedName>
        <fullName evidence="2">histidine kinase</fullName>
        <ecNumber evidence="2">2.7.13.3</ecNumber>
    </recommendedName>
</protein>
<reference evidence="6 7" key="1">
    <citation type="submission" date="2019-07" db="EMBL/GenBank/DDBJ databases">
        <authorList>
            <person name="Brisse S."/>
            <person name="Rodrigues C."/>
            <person name="Thorpe H."/>
        </authorList>
    </citation>
    <scope>NUCLEOTIDE SEQUENCE [LARGE SCALE GENOMIC DNA]</scope>
    <source>
        <strain evidence="6">SB6408</strain>
    </source>
</reference>
<dbReference type="InterPro" id="IPR005467">
    <property type="entry name" value="His_kinase_dom"/>
</dbReference>
<dbReference type="Gene3D" id="2.60.40.2380">
    <property type="match status" value="1"/>
</dbReference>
<dbReference type="SMART" id="SM00388">
    <property type="entry name" value="HisKA"/>
    <property type="match status" value="1"/>
</dbReference>
<dbReference type="InterPro" id="IPR011622">
    <property type="entry name" value="7TMR_DISM_rcpt_extracell_dom2"/>
</dbReference>
<dbReference type="EC" id="2.7.13.3" evidence="2"/>
<dbReference type="Pfam" id="PF02518">
    <property type="entry name" value="HATPase_c"/>
    <property type="match status" value="1"/>
</dbReference>
<keyword evidence="3" id="KW-0597">Phosphoprotein</keyword>
<proteinExistence type="predicted"/>
<evidence type="ECO:0000256" key="3">
    <source>
        <dbReference type="ARBA" id="ARBA00022553"/>
    </source>
</evidence>
<dbReference type="SUPFAM" id="SSF47384">
    <property type="entry name" value="Homodimeric domain of signal transducing histidine kinase"/>
    <property type="match status" value="1"/>
</dbReference>
<dbReference type="Proteomes" id="UP000318370">
    <property type="component" value="Unassembled WGS sequence"/>
</dbReference>
<feature type="transmembrane region" description="Helical" evidence="4">
    <location>
        <begin position="257"/>
        <end position="278"/>
    </location>
</feature>
<name>A0A564K270_9ENTR</name>
<feature type="transmembrane region" description="Helical" evidence="4">
    <location>
        <begin position="382"/>
        <end position="399"/>
    </location>
</feature>
<accession>A0A564K270</accession>
<keyword evidence="4" id="KW-0472">Membrane</keyword>
<evidence type="ECO:0000256" key="1">
    <source>
        <dbReference type="ARBA" id="ARBA00000085"/>
    </source>
</evidence>
<dbReference type="Gene3D" id="3.30.565.10">
    <property type="entry name" value="Histidine kinase-like ATPase, C-terminal domain"/>
    <property type="match status" value="1"/>
</dbReference>
<feature type="transmembrane region" description="Helical" evidence="4">
    <location>
        <begin position="290"/>
        <end position="312"/>
    </location>
</feature>
<evidence type="ECO:0000259" key="5">
    <source>
        <dbReference type="PROSITE" id="PS50109"/>
    </source>
</evidence>
<dbReference type="PROSITE" id="PS50109">
    <property type="entry name" value="HIS_KIN"/>
    <property type="match status" value="1"/>
</dbReference>
<dbReference type="PANTHER" id="PTHR43547:SF2">
    <property type="entry name" value="HYBRID SIGNAL TRANSDUCTION HISTIDINE KINASE C"/>
    <property type="match status" value="1"/>
</dbReference>
<dbReference type="Gene3D" id="1.10.287.130">
    <property type="match status" value="1"/>
</dbReference>
<dbReference type="InterPro" id="IPR003661">
    <property type="entry name" value="HisK_dim/P_dom"/>
</dbReference>
<organism evidence="6 7">
    <name type="scientific">Klebsiella spallanzanii</name>
    <dbReference type="NCBI Taxonomy" id="2587528"/>
    <lineage>
        <taxon>Bacteria</taxon>
        <taxon>Pseudomonadati</taxon>
        <taxon>Pseudomonadota</taxon>
        <taxon>Gammaproteobacteria</taxon>
        <taxon>Enterobacterales</taxon>
        <taxon>Enterobacteriaceae</taxon>
        <taxon>Klebsiella/Raoultella group</taxon>
        <taxon>Klebsiella</taxon>
    </lineage>
</organism>
<keyword evidence="4" id="KW-1133">Transmembrane helix</keyword>
<dbReference type="Pfam" id="PF07696">
    <property type="entry name" value="7TMR-DISMED2"/>
    <property type="match status" value="1"/>
</dbReference>
<evidence type="ECO:0000256" key="4">
    <source>
        <dbReference type="SAM" id="Phobius"/>
    </source>
</evidence>
<evidence type="ECO:0000313" key="6">
    <source>
        <dbReference type="EMBL" id="VUS64100.1"/>
    </source>
</evidence>
<dbReference type="AlphaFoldDB" id="A0A564K270"/>
<keyword evidence="4" id="KW-0812">Transmembrane</keyword>
<dbReference type="PRINTS" id="PR00344">
    <property type="entry name" value="BCTRLSENSOR"/>
</dbReference>
<feature type="transmembrane region" description="Helical" evidence="4">
    <location>
        <begin position="318"/>
        <end position="336"/>
    </location>
</feature>
<evidence type="ECO:0000256" key="2">
    <source>
        <dbReference type="ARBA" id="ARBA00012438"/>
    </source>
</evidence>
<dbReference type="SMART" id="SM00387">
    <property type="entry name" value="HATPase_c"/>
    <property type="match status" value="1"/>
</dbReference>
<dbReference type="Pfam" id="PF00512">
    <property type="entry name" value="HisKA"/>
    <property type="match status" value="1"/>
</dbReference>